<sequence>MKIKVLTGVFLLLHIISFAQDKLDTLPKLDLTKIALVNQSDSYVTFPTDIGNLEPLIFEANVNPNFVIRERADSKLMAILTPQIRLRMYNKESYPVQTPSYIPQISIYHLLSETGPLKKTSVFGKIAHHSNGQDGSFYKDSTLTEINFETGNFATNFIELGILRSFYNQKRNALRFFKSSVEFHPSGWMLPEMRGTYSGLRWHNSLLAYKLPVDKLFFSESRRASFSVKLETTLMLDQINDWDLLDLNRLNAALTVYYHPKFLEDIGLFVQFYKGRDYYNIYYHNDNSTIRFGLMTEILRF</sequence>
<feature type="signal peptide" evidence="1">
    <location>
        <begin position="1"/>
        <end position="19"/>
    </location>
</feature>
<accession>A0ABW5IX89</accession>
<evidence type="ECO:0000256" key="1">
    <source>
        <dbReference type="SAM" id="SignalP"/>
    </source>
</evidence>
<gene>
    <name evidence="2" type="ORF">ACFSTG_10335</name>
</gene>
<dbReference type="Proteomes" id="UP001597468">
    <property type="component" value="Unassembled WGS sequence"/>
</dbReference>
<name>A0ABW5IX89_9FLAO</name>
<keyword evidence="3" id="KW-1185">Reference proteome</keyword>
<dbReference type="RefSeq" id="WP_380752133.1">
    <property type="nucleotide sequence ID" value="NZ_JBHULT010000009.1"/>
</dbReference>
<keyword evidence="1" id="KW-0732">Signal</keyword>
<evidence type="ECO:0000313" key="3">
    <source>
        <dbReference type="Proteomes" id="UP001597468"/>
    </source>
</evidence>
<evidence type="ECO:0000313" key="2">
    <source>
        <dbReference type="EMBL" id="MFD2518291.1"/>
    </source>
</evidence>
<proteinExistence type="predicted"/>
<dbReference type="EMBL" id="JBHULT010000009">
    <property type="protein sequence ID" value="MFD2518291.1"/>
    <property type="molecule type" value="Genomic_DNA"/>
</dbReference>
<reference evidence="3" key="1">
    <citation type="journal article" date="2019" name="Int. J. Syst. Evol. Microbiol.">
        <title>The Global Catalogue of Microorganisms (GCM) 10K type strain sequencing project: providing services to taxonomists for standard genome sequencing and annotation.</title>
        <authorList>
            <consortium name="The Broad Institute Genomics Platform"/>
            <consortium name="The Broad Institute Genome Sequencing Center for Infectious Disease"/>
            <person name="Wu L."/>
            <person name="Ma J."/>
        </authorList>
    </citation>
    <scope>NUCLEOTIDE SEQUENCE [LARGE SCALE GENOMIC DNA]</scope>
    <source>
        <strain evidence="3">KCTC 42585</strain>
    </source>
</reference>
<comment type="caution">
    <text evidence="2">The sequence shown here is derived from an EMBL/GenBank/DDBJ whole genome shotgun (WGS) entry which is preliminary data.</text>
</comment>
<feature type="chain" id="PRO_5045104569" description="Phosphatidylcholine 1-acylhydrolase" evidence="1">
    <location>
        <begin position="20"/>
        <end position="301"/>
    </location>
</feature>
<organism evidence="2 3">
    <name type="scientific">Salinimicrobium flavum</name>
    <dbReference type="NCBI Taxonomy" id="1737065"/>
    <lineage>
        <taxon>Bacteria</taxon>
        <taxon>Pseudomonadati</taxon>
        <taxon>Bacteroidota</taxon>
        <taxon>Flavobacteriia</taxon>
        <taxon>Flavobacteriales</taxon>
        <taxon>Flavobacteriaceae</taxon>
        <taxon>Salinimicrobium</taxon>
    </lineage>
</organism>
<protein>
    <recommendedName>
        <fullName evidence="4">Phosphatidylcholine 1-acylhydrolase</fullName>
    </recommendedName>
</protein>
<evidence type="ECO:0008006" key="4">
    <source>
        <dbReference type="Google" id="ProtNLM"/>
    </source>
</evidence>